<proteinExistence type="predicted"/>
<evidence type="ECO:0000256" key="2">
    <source>
        <dbReference type="SAM" id="MobiDB-lite"/>
    </source>
</evidence>
<evidence type="ECO:0000259" key="3">
    <source>
        <dbReference type="Pfam" id="PF23762"/>
    </source>
</evidence>
<reference evidence="4 5" key="1">
    <citation type="submission" date="2024-05" db="EMBL/GenBank/DDBJ databases">
        <title>Culex pipiens pipiens assembly and annotation.</title>
        <authorList>
            <person name="Alout H."/>
            <person name="Durand T."/>
        </authorList>
    </citation>
    <scope>NUCLEOTIDE SEQUENCE [LARGE SCALE GENOMIC DNA]</scope>
    <source>
        <strain evidence="4">HA-2024</strain>
        <tissue evidence="4">Whole body</tissue>
    </source>
</reference>
<dbReference type="InterPro" id="IPR045140">
    <property type="entry name" value="SHCBP1-like"/>
</dbReference>
<dbReference type="EMBL" id="JBEHCU010010783">
    <property type="protein sequence ID" value="KAL1377730.1"/>
    <property type="molecule type" value="Genomic_DNA"/>
</dbReference>
<feature type="compositionally biased region" description="Acidic residues" evidence="2">
    <location>
        <begin position="656"/>
        <end position="666"/>
    </location>
</feature>
<feature type="region of interest" description="Disordered" evidence="2">
    <location>
        <begin position="638"/>
        <end position="666"/>
    </location>
</feature>
<dbReference type="PANTHER" id="PTHR14695:SF4">
    <property type="entry name" value="PROTEIN NESSUN DORMA"/>
    <property type="match status" value="1"/>
</dbReference>
<accession>A0ABD1CNA3</accession>
<dbReference type="GO" id="GO:0005819">
    <property type="term" value="C:spindle"/>
    <property type="evidence" value="ECO:0007669"/>
    <property type="project" value="UniProtKB-SubCell"/>
</dbReference>
<feature type="domain" description="SHC SH2" evidence="3">
    <location>
        <begin position="51"/>
        <end position="272"/>
    </location>
</feature>
<evidence type="ECO:0000313" key="4">
    <source>
        <dbReference type="EMBL" id="KAL1377730.1"/>
    </source>
</evidence>
<evidence type="ECO:0000256" key="1">
    <source>
        <dbReference type="SAM" id="Coils"/>
    </source>
</evidence>
<protein>
    <recommendedName>
        <fullName evidence="3">SHC SH2 domain-containing protein</fullName>
    </recommendedName>
</protein>
<dbReference type="Proteomes" id="UP001562425">
    <property type="component" value="Unassembled WGS sequence"/>
</dbReference>
<organism evidence="4 5">
    <name type="scientific">Culex pipiens pipiens</name>
    <name type="common">Northern house mosquito</name>
    <dbReference type="NCBI Taxonomy" id="38569"/>
    <lineage>
        <taxon>Eukaryota</taxon>
        <taxon>Metazoa</taxon>
        <taxon>Ecdysozoa</taxon>
        <taxon>Arthropoda</taxon>
        <taxon>Hexapoda</taxon>
        <taxon>Insecta</taxon>
        <taxon>Pterygota</taxon>
        <taxon>Neoptera</taxon>
        <taxon>Endopterygota</taxon>
        <taxon>Diptera</taxon>
        <taxon>Nematocera</taxon>
        <taxon>Culicoidea</taxon>
        <taxon>Culicidae</taxon>
        <taxon>Culicinae</taxon>
        <taxon>Culicini</taxon>
        <taxon>Culex</taxon>
        <taxon>Culex</taxon>
    </lineage>
</organism>
<gene>
    <name evidence="4" type="ORF">pipiens_016059</name>
</gene>
<evidence type="ECO:0000313" key="5">
    <source>
        <dbReference type="Proteomes" id="UP001562425"/>
    </source>
</evidence>
<comment type="caution">
    <text evidence="4">The sequence shown here is derived from an EMBL/GenBank/DDBJ whole genome shotgun (WGS) entry which is preliminary data.</text>
</comment>
<dbReference type="Pfam" id="PF23762">
    <property type="entry name" value="SHCBP_N"/>
    <property type="match status" value="1"/>
</dbReference>
<keyword evidence="1" id="KW-0175">Coiled coil</keyword>
<dbReference type="AlphaFoldDB" id="A0ABD1CNA3"/>
<feature type="coiled-coil region" evidence="1">
    <location>
        <begin position="211"/>
        <end position="238"/>
    </location>
</feature>
<keyword evidence="5" id="KW-1185">Reference proteome</keyword>
<name>A0ABD1CNA3_CULPP</name>
<dbReference type="SUPFAM" id="SSF51126">
    <property type="entry name" value="Pectin lyase-like"/>
    <property type="match status" value="1"/>
</dbReference>
<dbReference type="PANTHER" id="PTHR14695">
    <property type="entry name" value="SHC SH2-DOMAIN BINDING PROTEIN 1-RELATED"/>
    <property type="match status" value="1"/>
</dbReference>
<dbReference type="InterPro" id="IPR057508">
    <property type="entry name" value="SHCBP-like_N"/>
</dbReference>
<sequence length="688" mass="77332">MCLCFEKKCQIKPGYANQATMEVYEFEKSLLTRMQEISTVLGAREGIPVGASAVRTEWANYVEIAIEPTGWQALWRVPRVLCEDLAIPFPTVIMGTVEQVLFDELKATFLVEAVQDDDVHLPERQTVSLEELWPLKDQENDALNVDRTAECVDRLRFFYQHIWMPWDNDSDDDVDWAGKHLESRVKFYYDLKNKTMSKRLSSHVLALLAEANYIQKKRELLEMEIDEQEENEEDAECADLTLNSKVTDMMKLHLRLNAIKNEIDILENPAMREVYEKVRFPEDDSAFEAGLEVTAEAFVVTHVGTLDQQMQYLNEAKRYIDQRKIVRICDSLQGALDRCKSSDDLYLPPGKHQIKFLEYLNSAGSLRAISSVNFVEACEREKLQALEDIPVVSSKDDDSILLTIDGDYCFENIMLDCANVRTGVLVKRGNVTFKNCCLVGDPKSTTKQGVVVFGNSTVRFENSVIQHFSTGIYSNQNCTIQLTNTIVQSCINGLEVLRGGQIAFTAAQINACKSYGVILDADDDANESHEPRTTYTNYAEIDRPEFRFTGECAFRGNGQANFVVFNGAELDFNSSCFVDQMVTAAADDDLPTNVSLYQSLDMDEDISGDEDEDADSGMDGGRFFNDLDVIRSIVVDGEQQQRGENLDHGSSTDGDVSSELESEDEVAVIEIDDTVIEIDDSVAGHVGE</sequence>
<dbReference type="InterPro" id="IPR011050">
    <property type="entry name" value="Pectin_lyase_fold/virulence"/>
</dbReference>